<gene>
    <name evidence="2" type="ORF">VTL71DRAFT_5144</name>
</gene>
<dbReference type="Gene3D" id="3.30.920.50">
    <property type="entry name" value="Beta-1,3-glucanase, C-terminal domain"/>
    <property type="match status" value="1"/>
</dbReference>
<evidence type="ECO:0000313" key="2">
    <source>
        <dbReference type="EMBL" id="KAL2063339.1"/>
    </source>
</evidence>
<dbReference type="InterPro" id="IPR042517">
    <property type="entry name" value="Glyco_hydro_64_N_2"/>
</dbReference>
<dbReference type="EMBL" id="JAZHXI010000015">
    <property type="protein sequence ID" value="KAL2063339.1"/>
    <property type="molecule type" value="Genomic_DNA"/>
</dbReference>
<dbReference type="InterPro" id="IPR037176">
    <property type="entry name" value="Osmotin/thaumatin-like_sf"/>
</dbReference>
<dbReference type="Gene3D" id="2.60.110.10">
    <property type="entry name" value="Thaumatin"/>
    <property type="match status" value="1"/>
</dbReference>
<feature type="domain" description="GH64" evidence="1">
    <location>
        <begin position="7"/>
        <end position="373"/>
    </location>
</feature>
<evidence type="ECO:0000313" key="3">
    <source>
        <dbReference type="Proteomes" id="UP001595075"/>
    </source>
</evidence>
<reference evidence="2 3" key="1">
    <citation type="journal article" date="2024" name="Commun. Biol.">
        <title>Comparative genomic analysis of thermophilic fungi reveals convergent evolutionary adaptations and gene losses.</title>
        <authorList>
            <person name="Steindorff A.S."/>
            <person name="Aguilar-Pontes M.V."/>
            <person name="Robinson A.J."/>
            <person name="Andreopoulos B."/>
            <person name="LaButti K."/>
            <person name="Kuo A."/>
            <person name="Mondo S."/>
            <person name="Riley R."/>
            <person name="Otillar R."/>
            <person name="Haridas S."/>
            <person name="Lipzen A."/>
            <person name="Grimwood J."/>
            <person name="Schmutz J."/>
            <person name="Clum A."/>
            <person name="Reid I.D."/>
            <person name="Moisan M.C."/>
            <person name="Butler G."/>
            <person name="Nguyen T.T.M."/>
            <person name="Dewar K."/>
            <person name="Conant G."/>
            <person name="Drula E."/>
            <person name="Henrissat B."/>
            <person name="Hansel C."/>
            <person name="Singer S."/>
            <person name="Hutchinson M.I."/>
            <person name="de Vries R.P."/>
            <person name="Natvig D.O."/>
            <person name="Powell A.J."/>
            <person name="Tsang A."/>
            <person name="Grigoriev I.V."/>
        </authorList>
    </citation>
    <scope>NUCLEOTIDE SEQUENCE [LARGE SCALE GENOMIC DNA]</scope>
    <source>
        <strain evidence="2 3">CBS 494.80</strain>
    </source>
</reference>
<dbReference type="CDD" id="cd09220">
    <property type="entry name" value="GH64-GluB-like"/>
    <property type="match status" value="1"/>
</dbReference>
<name>A0ABR4C0A2_9HELO</name>
<keyword evidence="3" id="KW-1185">Reference proteome</keyword>
<proteinExistence type="predicted"/>
<sequence>MATTTTDPSLKVSLVNRTSFQNVSAYVTGLAINNSYRFVLIQSDGHTPYYPNSPSSTGAPLAADCAIPLGPPGSSTSVTIPRIAGGRIWFCMNDTLTFLLNPGPGLVEPSVSNQTDPNYGKDWGFCEFTFNDFQLFANISYVDFVSIPIALNLINASGAQQSVTGIPRDGLQRVCDGLVAQNSKDGKGWDRLIVRGKDGSILRAMSPNTAIVMDSSLFQGYYDGYVNAVWERYRTDTLSVDTQAQWGILTAKVDPFTNLLTFPYIGTFAKPSARDIFSCSTGPFGGYPINTEAMGNLTARLAAALNRSTLLEDNMQPERDVNAYYKGGDGVTNHYSRVVHAVNGDGRGYAFPYDDVGASGTSDLAGAVFDGSPAIFEVVVGGY</sequence>
<dbReference type="PROSITE" id="PS52006">
    <property type="entry name" value="GH64"/>
    <property type="match status" value="1"/>
</dbReference>
<dbReference type="InterPro" id="IPR037398">
    <property type="entry name" value="Glyco_hydro_64_fam"/>
</dbReference>
<dbReference type="Pfam" id="PF16483">
    <property type="entry name" value="Glyco_hydro_64"/>
    <property type="match status" value="1"/>
</dbReference>
<dbReference type="InterPro" id="IPR032477">
    <property type="entry name" value="Glyco_hydro_64"/>
</dbReference>
<accession>A0ABR4C0A2</accession>
<evidence type="ECO:0000259" key="1">
    <source>
        <dbReference type="PROSITE" id="PS52006"/>
    </source>
</evidence>
<dbReference type="PANTHER" id="PTHR38165:SF1">
    <property type="entry name" value="GLUCANASE B"/>
    <property type="match status" value="1"/>
</dbReference>
<organism evidence="2 3">
    <name type="scientific">Oculimacula yallundae</name>
    <dbReference type="NCBI Taxonomy" id="86028"/>
    <lineage>
        <taxon>Eukaryota</taxon>
        <taxon>Fungi</taxon>
        <taxon>Dikarya</taxon>
        <taxon>Ascomycota</taxon>
        <taxon>Pezizomycotina</taxon>
        <taxon>Leotiomycetes</taxon>
        <taxon>Helotiales</taxon>
        <taxon>Ploettnerulaceae</taxon>
        <taxon>Oculimacula</taxon>
    </lineage>
</organism>
<dbReference type="PANTHER" id="PTHR38165">
    <property type="match status" value="1"/>
</dbReference>
<comment type="caution">
    <text evidence="2">The sequence shown here is derived from an EMBL/GenBank/DDBJ whole genome shotgun (WGS) entry which is preliminary data.</text>
</comment>
<dbReference type="Proteomes" id="UP001595075">
    <property type="component" value="Unassembled WGS sequence"/>
</dbReference>
<protein>
    <recommendedName>
        <fullName evidence="1">GH64 domain-containing protein</fullName>
    </recommendedName>
</protein>